<dbReference type="GO" id="GO:0003723">
    <property type="term" value="F:RNA binding"/>
    <property type="evidence" value="ECO:0007669"/>
    <property type="project" value="InterPro"/>
</dbReference>
<dbReference type="InterPro" id="IPR046960">
    <property type="entry name" value="PPR_At4g14850-like_plant"/>
</dbReference>
<gene>
    <name evidence="2" type="ORF">CRG98_012820</name>
</gene>
<organism evidence="2 3">
    <name type="scientific">Punica granatum</name>
    <name type="common">Pomegranate</name>
    <dbReference type="NCBI Taxonomy" id="22663"/>
    <lineage>
        <taxon>Eukaryota</taxon>
        <taxon>Viridiplantae</taxon>
        <taxon>Streptophyta</taxon>
        <taxon>Embryophyta</taxon>
        <taxon>Tracheophyta</taxon>
        <taxon>Spermatophyta</taxon>
        <taxon>Magnoliopsida</taxon>
        <taxon>eudicotyledons</taxon>
        <taxon>Gunneridae</taxon>
        <taxon>Pentapetalae</taxon>
        <taxon>rosids</taxon>
        <taxon>malvids</taxon>
        <taxon>Myrtales</taxon>
        <taxon>Lythraceae</taxon>
        <taxon>Punica</taxon>
    </lineage>
</organism>
<keyword evidence="3" id="KW-1185">Reference proteome</keyword>
<dbReference type="Pfam" id="PF01535">
    <property type="entry name" value="PPR"/>
    <property type="match status" value="1"/>
</dbReference>
<dbReference type="Gene3D" id="1.25.40.10">
    <property type="entry name" value="Tetratricopeptide repeat domain"/>
    <property type="match status" value="1"/>
</dbReference>
<accession>A0A2I0KE73</accession>
<dbReference type="EMBL" id="PGOL01000657">
    <property type="protein sequence ID" value="PKI66814.1"/>
    <property type="molecule type" value="Genomic_DNA"/>
</dbReference>
<dbReference type="Proteomes" id="UP000233551">
    <property type="component" value="Unassembled WGS sequence"/>
</dbReference>
<evidence type="ECO:0000313" key="2">
    <source>
        <dbReference type="EMBL" id="PKI66814.1"/>
    </source>
</evidence>
<dbReference type="NCBIfam" id="TIGR00756">
    <property type="entry name" value="PPR"/>
    <property type="match status" value="1"/>
</dbReference>
<dbReference type="PANTHER" id="PTHR47926">
    <property type="entry name" value="PENTATRICOPEPTIDE REPEAT-CONTAINING PROTEIN"/>
    <property type="match status" value="1"/>
</dbReference>
<dbReference type="STRING" id="22663.A0A2I0KE73"/>
<dbReference type="AlphaFoldDB" id="A0A2I0KE73"/>
<sequence>MGSHSRLILEARLVLCVLFPLLVKLWKSWTAMTRLVTAYRWISLGTILQAVIFSYFHTQAMQPVTATIMAILGEFCQLSALKFNPVKIKNFCVGILEAKLREIFKPYITFKMGEQEQYILLASLRLGKVVHCFAFKNGIEGRSYMGSVMLDMYVKFERVNLAHNVFTNMSLRDTVCWNSMITGYSQNRKPEEAINLFPADGS</sequence>
<dbReference type="InterPro" id="IPR011990">
    <property type="entry name" value="TPR-like_helical_dom_sf"/>
</dbReference>
<comment type="caution">
    <text evidence="2">The sequence shown here is derived from an EMBL/GenBank/DDBJ whole genome shotgun (WGS) entry which is preliminary data.</text>
</comment>
<evidence type="ECO:0000313" key="3">
    <source>
        <dbReference type="Proteomes" id="UP000233551"/>
    </source>
</evidence>
<dbReference type="InterPro" id="IPR002885">
    <property type="entry name" value="PPR_rpt"/>
</dbReference>
<protein>
    <submittedName>
        <fullName evidence="2">Uncharacterized protein</fullName>
    </submittedName>
</protein>
<proteinExistence type="predicted"/>
<dbReference type="GO" id="GO:0009451">
    <property type="term" value="P:RNA modification"/>
    <property type="evidence" value="ECO:0007669"/>
    <property type="project" value="InterPro"/>
</dbReference>
<keyword evidence="1" id="KW-0677">Repeat</keyword>
<evidence type="ECO:0000256" key="1">
    <source>
        <dbReference type="ARBA" id="ARBA00022737"/>
    </source>
</evidence>
<reference evidence="2 3" key="1">
    <citation type="submission" date="2017-11" db="EMBL/GenBank/DDBJ databases">
        <title>De-novo sequencing of pomegranate (Punica granatum L.) genome.</title>
        <authorList>
            <person name="Akparov Z."/>
            <person name="Amiraslanov A."/>
            <person name="Hajiyeva S."/>
            <person name="Abbasov M."/>
            <person name="Kaur K."/>
            <person name="Hamwieh A."/>
            <person name="Solovyev V."/>
            <person name="Salamov A."/>
            <person name="Braich B."/>
            <person name="Kosarev P."/>
            <person name="Mahmoud A."/>
            <person name="Hajiyev E."/>
            <person name="Babayeva S."/>
            <person name="Izzatullayeva V."/>
            <person name="Mammadov A."/>
            <person name="Mammadov A."/>
            <person name="Sharifova S."/>
            <person name="Ojaghi J."/>
            <person name="Eynullazada K."/>
            <person name="Bayramov B."/>
            <person name="Abdulazimova A."/>
            <person name="Shahmuradov I."/>
        </authorList>
    </citation>
    <scope>NUCLEOTIDE SEQUENCE [LARGE SCALE GENOMIC DNA]</scope>
    <source>
        <strain evidence="3">cv. AG2017</strain>
        <tissue evidence="2">Leaf</tissue>
    </source>
</reference>
<name>A0A2I0KE73_PUNGR</name>